<gene>
    <name evidence="1" type="ORF">JOF47_003454</name>
</gene>
<organism evidence="1 2">
    <name type="scientific">Paeniglutamicibacter kerguelensis</name>
    <dbReference type="NCBI Taxonomy" id="254788"/>
    <lineage>
        <taxon>Bacteria</taxon>
        <taxon>Bacillati</taxon>
        <taxon>Actinomycetota</taxon>
        <taxon>Actinomycetes</taxon>
        <taxon>Micrococcales</taxon>
        <taxon>Micrococcaceae</taxon>
        <taxon>Paeniglutamicibacter</taxon>
    </lineage>
</organism>
<evidence type="ECO:0000313" key="1">
    <source>
        <dbReference type="EMBL" id="MBP2387943.1"/>
    </source>
</evidence>
<comment type="caution">
    <text evidence="1">The sequence shown here is derived from an EMBL/GenBank/DDBJ whole genome shotgun (WGS) entry which is preliminary data.</text>
</comment>
<sequence length="69" mass="7359">MLLNDACPKGSTSASVFNLTRTRRPAARKNYDHVLSANRCTDGPDTLGVSVPTLYRWVPATVAAGAPTQ</sequence>
<dbReference type="Proteomes" id="UP001296993">
    <property type="component" value="Unassembled WGS sequence"/>
</dbReference>
<proteinExistence type="predicted"/>
<evidence type="ECO:0000313" key="2">
    <source>
        <dbReference type="Proteomes" id="UP001296993"/>
    </source>
</evidence>
<protein>
    <recommendedName>
        <fullName evidence="3">Transposase</fullName>
    </recommendedName>
</protein>
<evidence type="ECO:0008006" key="3">
    <source>
        <dbReference type="Google" id="ProtNLM"/>
    </source>
</evidence>
<name>A0ABS4XHJ4_9MICC</name>
<dbReference type="EMBL" id="JAGIOF010000001">
    <property type="protein sequence ID" value="MBP2387943.1"/>
    <property type="molecule type" value="Genomic_DNA"/>
</dbReference>
<reference evidence="1 2" key="1">
    <citation type="submission" date="2021-03" db="EMBL/GenBank/DDBJ databases">
        <title>Sequencing the genomes of 1000 actinobacteria strains.</title>
        <authorList>
            <person name="Klenk H.-P."/>
        </authorList>
    </citation>
    <scope>NUCLEOTIDE SEQUENCE [LARGE SCALE GENOMIC DNA]</scope>
    <source>
        <strain evidence="1 2">DSM 15797</strain>
    </source>
</reference>
<keyword evidence="2" id="KW-1185">Reference proteome</keyword>
<accession>A0ABS4XHJ4</accession>